<feature type="chain" id="PRO_5019280599" description="Carboxypeptidase-like regulatory domain-containing protein" evidence="1">
    <location>
        <begin position="24"/>
        <end position="144"/>
    </location>
</feature>
<organism evidence="2 3">
    <name type="scientific">Hymenobacter metallilatus</name>
    <dbReference type="NCBI Taxonomy" id="2493666"/>
    <lineage>
        <taxon>Bacteria</taxon>
        <taxon>Pseudomonadati</taxon>
        <taxon>Bacteroidota</taxon>
        <taxon>Cytophagia</taxon>
        <taxon>Cytophagales</taxon>
        <taxon>Hymenobacteraceae</taxon>
        <taxon>Hymenobacter</taxon>
    </lineage>
</organism>
<feature type="signal peptide" evidence="1">
    <location>
        <begin position="1"/>
        <end position="23"/>
    </location>
</feature>
<dbReference type="EMBL" id="RWIS01000004">
    <property type="protein sequence ID" value="RSK34589.1"/>
    <property type="molecule type" value="Genomic_DNA"/>
</dbReference>
<dbReference type="RefSeq" id="WP_125428553.1">
    <property type="nucleotide sequence ID" value="NZ_RWIS01000004.1"/>
</dbReference>
<name>A0A428JN44_9BACT</name>
<reference evidence="2 3" key="1">
    <citation type="submission" date="2018-12" db="EMBL/GenBank/DDBJ databases">
        <authorList>
            <person name="Feng G."/>
            <person name="Zhu H."/>
        </authorList>
    </citation>
    <scope>NUCLEOTIDE SEQUENCE [LARGE SCALE GENOMIC DNA]</scope>
    <source>
        <strain evidence="2 3">9PBR-2</strain>
    </source>
</reference>
<keyword evidence="1" id="KW-0732">Signal</keyword>
<sequence length="144" mass="15188">MKYPTLWAACNLSILLLPALAEATEGPLAPPRNPVPATEAAVRLAPTAATVVAPAFLDGYVLGTDGLALPGVTARVVGTPHIVVSNADGMFRLPLPVFTGQPIRVICSYAGLADCEVVLAPRQRVISLEMLEHARLLTVARRSR</sequence>
<evidence type="ECO:0000256" key="1">
    <source>
        <dbReference type="SAM" id="SignalP"/>
    </source>
</evidence>
<accession>A0A428JN44</accession>
<dbReference type="Proteomes" id="UP000280066">
    <property type="component" value="Unassembled WGS sequence"/>
</dbReference>
<dbReference type="InterPro" id="IPR008969">
    <property type="entry name" value="CarboxyPept-like_regulatory"/>
</dbReference>
<protein>
    <recommendedName>
        <fullName evidence="4">Carboxypeptidase-like regulatory domain-containing protein</fullName>
    </recommendedName>
</protein>
<evidence type="ECO:0000313" key="2">
    <source>
        <dbReference type="EMBL" id="RSK34589.1"/>
    </source>
</evidence>
<keyword evidence="3" id="KW-1185">Reference proteome</keyword>
<evidence type="ECO:0000313" key="3">
    <source>
        <dbReference type="Proteomes" id="UP000280066"/>
    </source>
</evidence>
<dbReference type="SUPFAM" id="SSF49464">
    <property type="entry name" value="Carboxypeptidase regulatory domain-like"/>
    <property type="match status" value="1"/>
</dbReference>
<comment type="caution">
    <text evidence="2">The sequence shown here is derived from an EMBL/GenBank/DDBJ whole genome shotgun (WGS) entry which is preliminary data.</text>
</comment>
<proteinExistence type="predicted"/>
<gene>
    <name evidence="2" type="ORF">EI290_08160</name>
</gene>
<evidence type="ECO:0008006" key="4">
    <source>
        <dbReference type="Google" id="ProtNLM"/>
    </source>
</evidence>
<dbReference type="AlphaFoldDB" id="A0A428JN44"/>